<dbReference type="OrthoDB" id="827255at2"/>
<name>A0A1S9PI14_9SPHI</name>
<dbReference type="Proteomes" id="UP000189739">
    <property type="component" value="Unassembled WGS sequence"/>
</dbReference>
<dbReference type="EMBL" id="MBTF01000005">
    <property type="protein sequence ID" value="OOQ60601.1"/>
    <property type="molecule type" value="Genomic_DNA"/>
</dbReference>
<keyword evidence="2" id="KW-1185">Reference proteome</keyword>
<accession>A0A1S9PI14</accession>
<dbReference type="STRING" id="1792845.BC343_23680"/>
<organism evidence="1 2">
    <name type="scientific">Mucilaginibacter pedocola</name>
    <dbReference type="NCBI Taxonomy" id="1792845"/>
    <lineage>
        <taxon>Bacteria</taxon>
        <taxon>Pseudomonadati</taxon>
        <taxon>Bacteroidota</taxon>
        <taxon>Sphingobacteriia</taxon>
        <taxon>Sphingobacteriales</taxon>
        <taxon>Sphingobacteriaceae</taxon>
        <taxon>Mucilaginibacter</taxon>
    </lineage>
</organism>
<dbReference type="Pfam" id="PF10884">
    <property type="entry name" value="DUF2683"/>
    <property type="match status" value="1"/>
</dbReference>
<comment type="caution">
    <text evidence="1">The sequence shown here is derived from an EMBL/GenBank/DDBJ whole genome shotgun (WGS) entry which is preliminary data.</text>
</comment>
<dbReference type="RefSeq" id="WP_078347303.1">
    <property type="nucleotide sequence ID" value="NZ_MBTF01000005.1"/>
</dbReference>
<dbReference type="AlphaFoldDB" id="A0A1S9PI14"/>
<dbReference type="InterPro" id="IPR020271">
    <property type="entry name" value="Uncharacterised_MJ1172"/>
</dbReference>
<reference evidence="1 2" key="1">
    <citation type="submission" date="2016-07" db="EMBL/GenBank/DDBJ databases">
        <title>Genomic analysis of zinc-resistant bacterium Mucilaginibacter pedocola TBZ30.</title>
        <authorList>
            <person name="Huang J."/>
            <person name="Tang J."/>
        </authorList>
    </citation>
    <scope>NUCLEOTIDE SEQUENCE [LARGE SCALE GENOMIC DNA]</scope>
    <source>
        <strain evidence="1 2">TBZ30</strain>
    </source>
</reference>
<protein>
    <submittedName>
        <fullName evidence="1">Uncharacterized protein</fullName>
    </submittedName>
</protein>
<sequence>METFIVYPESKEQSAAVKAFLKALKINFEKEEKSPYNQEFVDKIKRGEQAAKEGKGVKVDVDNLWK</sequence>
<evidence type="ECO:0000313" key="1">
    <source>
        <dbReference type="EMBL" id="OOQ60601.1"/>
    </source>
</evidence>
<evidence type="ECO:0000313" key="2">
    <source>
        <dbReference type="Proteomes" id="UP000189739"/>
    </source>
</evidence>
<proteinExistence type="predicted"/>
<gene>
    <name evidence="1" type="ORF">BC343_23680</name>
</gene>